<evidence type="ECO:0000256" key="1">
    <source>
        <dbReference type="SAM" id="MobiDB-lite"/>
    </source>
</evidence>
<dbReference type="PANTHER" id="PTHR30461">
    <property type="entry name" value="DNA-INVERTASE FROM LAMBDOID PROPHAGE"/>
    <property type="match status" value="1"/>
</dbReference>
<dbReference type="Pfam" id="PF07508">
    <property type="entry name" value="Recombinase"/>
    <property type="match status" value="1"/>
</dbReference>
<dbReference type="RefSeq" id="WP_084471651.1">
    <property type="nucleotide sequence ID" value="NZ_JAAXOO010000003.1"/>
</dbReference>
<dbReference type="Pfam" id="PF00239">
    <property type="entry name" value="Resolvase"/>
    <property type="match status" value="1"/>
</dbReference>
<feature type="domain" description="Resolvase/invertase-type recombinase catalytic" evidence="2">
    <location>
        <begin position="32"/>
        <end position="185"/>
    </location>
</feature>
<gene>
    <name evidence="4" type="ORF">HGA13_12130</name>
</gene>
<dbReference type="SUPFAM" id="SSF53041">
    <property type="entry name" value="Resolvase-like"/>
    <property type="match status" value="1"/>
</dbReference>
<dbReference type="InterPro" id="IPR050639">
    <property type="entry name" value="SSR_resolvase"/>
</dbReference>
<dbReference type="Gene3D" id="3.90.1750.20">
    <property type="entry name" value="Putative Large Serine Recombinase, Chain B, Domain 2"/>
    <property type="match status" value="1"/>
</dbReference>
<dbReference type="EMBL" id="JAAXOO010000003">
    <property type="protein sequence ID" value="NKY33820.1"/>
    <property type="molecule type" value="Genomic_DNA"/>
</dbReference>
<organism evidence="4 5">
    <name type="scientific">Nocardia speluncae</name>
    <dbReference type="NCBI Taxonomy" id="419477"/>
    <lineage>
        <taxon>Bacteria</taxon>
        <taxon>Bacillati</taxon>
        <taxon>Actinomycetota</taxon>
        <taxon>Actinomycetes</taxon>
        <taxon>Mycobacteriales</taxon>
        <taxon>Nocardiaceae</taxon>
        <taxon>Nocardia</taxon>
    </lineage>
</organism>
<dbReference type="PANTHER" id="PTHR30461:SF23">
    <property type="entry name" value="DNA RECOMBINASE-RELATED"/>
    <property type="match status" value="1"/>
</dbReference>
<dbReference type="InterPro" id="IPR038109">
    <property type="entry name" value="DNA_bind_recomb_sf"/>
</dbReference>
<dbReference type="InterPro" id="IPR011109">
    <property type="entry name" value="DNA_bind_recombinase_dom"/>
</dbReference>
<dbReference type="AlphaFoldDB" id="A0A846XGJ2"/>
<dbReference type="PROSITE" id="PS51736">
    <property type="entry name" value="RECOMBINASES_3"/>
    <property type="match status" value="1"/>
</dbReference>
<evidence type="ECO:0000313" key="4">
    <source>
        <dbReference type="EMBL" id="NKY33820.1"/>
    </source>
</evidence>
<dbReference type="GO" id="GO:0000150">
    <property type="term" value="F:DNA strand exchange activity"/>
    <property type="evidence" value="ECO:0007669"/>
    <property type="project" value="InterPro"/>
</dbReference>
<comment type="caution">
    <text evidence="4">The sequence shown here is derived from an EMBL/GenBank/DDBJ whole genome shotgun (WGS) entry which is preliminary data.</text>
</comment>
<keyword evidence="5" id="KW-1185">Reference proteome</keyword>
<dbReference type="CDD" id="cd00338">
    <property type="entry name" value="Ser_Recombinase"/>
    <property type="match status" value="1"/>
</dbReference>
<accession>A0A846XGJ2</accession>
<sequence length="710" mass="79723">MVSAYVGPGNDADDDLASELPSLPAPLKAGDRAVIYLRVSSPGQFKTDYDPEGISIPAQRVACQNKANQLGLTIVDEYIEPGRSATEMSKRVEFQKLLARIRNHQDVDYVIVYKLSRMARNRFDDAIVMADLRKRNVTLVSATESIDDSPVGQLMHGILATFNEYQSRESGADISYKMGQKARNGGTLGRARLGYLNIFDRFDGREIRTIGVDPERAPLVQLAFQLYATGDYTLDELSEELYDRGLRTRPTHRHPAQRVSKNKLSTMLRDRYYLGYVIYKGEEMQGRHEPLIDENLFDNVQEILESRTNAHERRRVHHHYLKGSLFCGRCQRTGTVGRMIIQRTTNRHGNEYLYFFCRNKQKGTCNAPHINVALVEDAVEAHYATIRFRSDFITSIRNQIAEAINAQETADRLLQKQLTTELQALDAQEENLIDLAADATLPQPKIKAKLRDIAHQRRRLTERLATTTEDLSSSARLIDAALTLLENPQELYRRCNEHQRRLFNQAIFQQLYIDDEQINGHRLHEPFGQLHAAQRAQAGTCGATRHKTSRDAPESGNSRMKGGVGVLLQGVHSAPGSSSDPMVELRGLEPLTPTQGFQTPRGSHRFPKHPVNCGNASAVRPVASRWFPWFPVQSGGLVRGQSSLHGPWRRVSWAPRRCGAPAALHAGRWGIVRVSYQSWFPGLSWAVPETAGASRLRTAVESGASAGWSM</sequence>
<proteinExistence type="predicted"/>
<feature type="region of interest" description="Disordered" evidence="1">
    <location>
        <begin position="540"/>
        <end position="560"/>
    </location>
</feature>
<dbReference type="InterPro" id="IPR025827">
    <property type="entry name" value="Zn_ribbon_recom_dom"/>
</dbReference>
<name>A0A846XGJ2_9NOCA</name>
<evidence type="ECO:0000259" key="2">
    <source>
        <dbReference type="PROSITE" id="PS51736"/>
    </source>
</evidence>
<dbReference type="PROSITE" id="PS51737">
    <property type="entry name" value="RECOMBINASE_DNA_BIND"/>
    <property type="match status" value="1"/>
</dbReference>
<feature type="domain" description="Recombinase" evidence="3">
    <location>
        <begin position="192"/>
        <end position="310"/>
    </location>
</feature>
<dbReference type="InterPro" id="IPR006119">
    <property type="entry name" value="Resolv_N"/>
</dbReference>
<reference evidence="4 5" key="1">
    <citation type="submission" date="2020-04" db="EMBL/GenBank/DDBJ databases">
        <title>MicrobeNet Type strains.</title>
        <authorList>
            <person name="Nicholson A.C."/>
        </authorList>
    </citation>
    <scope>NUCLEOTIDE SEQUENCE [LARGE SCALE GENOMIC DNA]</scope>
    <source>
        <strain evidence="4 5">DSM 45078</strain>
    </source>
</reference>
<evidence type="ECO:0000259" key="3">
    <source>
        <dbReference type="PROSITE" id="PS51737"/>
    </source>
</evidence>
<dbReference type="GO" id="GO:0003677">
    <property type="term" value="F:DNA binding"/>
    <property type="evidence" value="ECO:0007669"/>
    <property type="project" value="InterPro"/>
</dbReference>
<dbReference type="InterPro" id="IPR036162">
    <property type="entry name" value="Resolvase-like_N_sf"/>
</dbReference>
<dbReference type="Pfam" id="PF13408">
    <property type="entry name" value="Zn_ribbon_recom"/>
    <property type="match status" value="1"/>
</dbReference>
<dbReference type="SMART" id="SM00857">
    <property type="entry name" value="Resolvase"/>
    <property type="match status" value="1"/>
</dbReference>
<protein>
    <submittedName>
        <fullName evidence="4">Recombinase family protein</fullName>
    </submittedName>
</protein>
<evidence type="ECO:0000313" key="5">
    <source>
        <dbReference type="Proteomes" id="UP000565715"/>
    </source>
</evidence>
<dbReference type="Proteomes" id="UP000565715">
    <property type="component" value="Unassembled WGS sequence"/>
</dbReference>
<dbReference type="Gene3D" id="3.40.50.1390">
    <property type="entry name" value="Resolvase, N-terminal catalytic domain"/>
    <property type="match status" value="1"/>
</dbReference>